<evidence type="ECO:0000313" key="1">
    <source>
        <dbReference type="EMBL" id="OBS17985.1"/>
    </source>
</evidence>
<accession>A0A1B8AC11</accession>
<dbReference type="STRING" id="36050.A0A1B8AC11"/>
<organism evidence="1 2">
    <name type="scientific">Fusarium poae</name>
    <dbReference type="NCBI Taxonomy" id="36050"/>
    <lineage>
        <taxon>Eukaryota</taxon>
        <taxon>Fungi</taxon>
        <taxon>Dikarya</taxon>
        <taxon>Ascomycota</taxon>
        <taxon>Pezizomycotina</taxon>
        <taxon>Sordariomycetes</taxon>
        <taxon>Hypocreomycetidae</taxon>
        <taxon>Hypocreales</taxon>
        <taxon>Nectriaceae</taxon>
        <taxon>Fusarium</taxon>
    </lineage>
</organism>
<dbReference type="AlphaFoldDB" id="A0A1B8AC11"/>
<dbReference type="EMBL" id="LYXU01000004">
    <property type="protein sequence ID" value="OBS17985.1"/>
    <property type="molecule type" value="Genomic_DNA"/>
</dbReference>
<dbReference type="Proteomes" id="UP000091967">
    <property type="component" value="Unassembled WGS sequence"/>
</dbReference>
<name>A0A1B8AC11_FUSPO</name>
<reference evidence="1 2" key="1">
    <citation type="submission" date="2016-06" db="EMBL/GenBank/DDBJ databases">
        <title>Living apart together: crosstalk between the core and supernumerary genomes in a fungal plant pathogen.</title>
        <authorList>
            <person name="Vanheule A."/>
            <person name="Audenaert K."/>
            <person name="Warris S."/>
            <person name="Van De Geest H."/>
            <person name="Schijlen E."/>
            <person name="Hofte M."/>
            <person name="De Saeger S."/>
            <person name="Haesaert G."/>
            <person name="Waalwijk C."/>
            <person name="Van Der Lee T."/>
        </authorList>
    </citation>
    <scope>NUCLEOTIDE SEQUENCE [LARGE SCALE GENOMIC DNA]</scope>
    <source>
        <strain evidence="1 2">2516</strain>
    </source>
</reference>
<evidence type="ECO:0000313" key="2">
    <source>
        <dbReference type="Proteomes" id="UP000091967"/>
    </source>
</evidence>
<keyword evidence="2" id="KW-1185">Reference proteome</keyword>
<comment type="caution">
    <text evidence="1">The sequence shown here is derived from an EMBL/GenBank/DDBJ whole genome shotgun (WGS) entry which is preliminary data.</text>
</comment>
<gene>
    <name evidence="1" type="ORF">FPOA_09713</name>
</gene>
<protein>
    <submittedName>
        <fullName evidence="1">Uncharacterized protein</fullName>
    </submittedName>
</protein>
<proteinExistence type="predicted"/>
<sequence length="306" mass="34215">MSTELPAEISAKDIGPDGDNIGQLNGQDSNFSLDSCKHQRAVGVLASSVLDKPYIADVNNIDEAPLLPLMTHEQMNLEGLERIRTLRVDIAAKDLIVSKMESLRRERDTRPEALCNIADALLQRLDFKPLQALQNIGAYVQPYAAMLVKTRKNSYADLSYGNFVMENLQHPEKPVSSSKSSWMPNIRQIQFWEAVEEIAMQDELAAKLWDTSTSPKPSMLKSHMLLGQFPILLKSLRHGETKGIMAERRTQEQHLDKAVLDGKEDKEESLRKKLGNIKDNVNLKFAASVIFSLISEASAEAVAEYP</sequence>